<dbReference type="OMA" id="IVMENIC"/>
<feature type="domain" description="THAP-type" evidence="7">
    <location>
        <begin position="1"/>
        <end position="66"/>
    </location>
</feature>
<dbReference type="InterPro" id="IPR006612">
    <property type="entry name" value="THAP_Znf"/>
</dbReference>
<feature type="coiled-coil region" evidence="6">
    <location>
        <begin position="117"/>
        <end position="158"/>
    </location>
</feature>
<dbReference type="SMART" id="SM00980">
    <property type="entry name" value="THAP"/>
    <property type="match status" value="1"/>
</dbReference>
<accession>A0A026W4Z1</accession>
<keyword evidence="1" id="KW-0479">Metal-binding</keyword>
<dbReference type="Pfam" id="PF05485">
    <property type="entry name" value="THAP"/>
    <property type="match status" value="1"/>
</dbReference>
<dbReference type="SMART" id="SM00692">
    <property type="entry name" value="DM3"/>
    <property type="match status" value="1"/>
</dbReference>
<name>A0A026W4Z1_OOCBI</name>
<evidence type="ECO:0000256" key="3">
    <source>
        <dbReference type="ARBA" id="ARBA00022833"/>
    </source>
</evidence>
<keyword evidence="4 5" id="KW-0238">DNA-binding</keyword>
<dbReference type="PROSITE" id="PS50950">
    <property type="entry name" value="ZF_THAP"/>
    <property type="match status" value="1"/>
</dbReference>
<dbReference type="GO" id="GO:0003677">
    <property type="term" value="F:DNA binding"/>
    <property type="evidence" value="ECO:0007669"/>
    <property type="project" value="UniProtKB-UniRule"/>
</dbReference>
<organism evidence="8 9">
    <name type="scientific">Ooceraea biroi</name>
    <name type="common">Clonal raider ant</name>
    <name type="synonym">Cerapachys biroi</name>
    <dbReference type="NCBI Taxonomy" id="2015173"/>
    <lineage>
        <taxon>Eukaryota</taxon>
        <taxon>Metazoa</taxon>
        <taxon>Ecdysozoa</taxon>
        <taxon>Arthropoda</taxon>
        <taxon>Hexapoda</taxon>
        <taxon>Insecta</taxon>
        <taxon>Pterygota</taxon>
        <taxon>Neoptera</taxon>
        <taxon>Endopterygota</taxon>
        <taxon>Hymenoptera</taxon>
        <taxon>Apocrita</taxon>
        <taxon>Aculeata</taxon>
        <taxon>Formicoidea</taxon>
        <taxon>Formicidae</taxon>
        <taxon>Dorylinae</taxon>
        <taxon>Ooceraea</taxon>
    </lineage>
</organism>
<keyword evidence="9" id="KW-1185">Reference proteome</keyword>
<keyword evidence="3" id="KW-0862">Zinc</keyword>
<dbReference type="PANTHER" id="PTHR47696">
    <property type="entry name" value="THAP DOMAIN-CONTAINING PROTEIN 2"/>
    <property type="match status" value="1"/>
</dbReference>
<evidence type="ECO:0000256" key="1">
    <source>
        <dbReference type="ARBA" id="ARBA00022723"/>
    </source>
</evidence>
<dbReference type="PANTHER" id="PTHR47696:SF2">
    <property type="entry name" value="PROVISIONAL ORTHOLOG OF THAP DOMAIN CONTAINING 1"/>
    <property type="match status" value="1"/>
</dbReference>
<feature type="non-terminal residue" evidence="8">
    <location>
        <position position="1"/>
    </location>
</feature>
<keyword evidence="2 5" id="KW-0863">Zinc-finger</keyword>
<evidence type="ECO:0000256" key="5">
    <source>
        <dbReference type="PROSITE-ProRule" id="PRU00309"/>
    </source>
</evidence>
<gene>
    <name evidence="8" type="ORF">X777_10427</name>
</gene>
<dbReference type="EMBL" id="KK107416">
    <property type="protein sequence ID" value="EZA51135.1"/>
    <property type="molecule type" value="Genomic_DNA"/>
</dbReference>
<sequence length="184" mass="21567">FCIYYKPRFPLDKSDLLKKWLDNIGITNWTPNDSSLLCSEHFEHTCFHKSKGKYVRLKDGSVPTIFKVEDCNIIKTVFFLFFTAENNRLSMFDTGIINSVNHDHYYDASSSTLRKKLIRSQEALKNKERKIKLQNRQLQRLRTRITSLKEVITNLRSQRMVSENCLSCLDSISDQGVKLLRKLV</sequence>
<evidence type="ECO:0000313" key="8">
    <source>
        <dbReference type="EMBL" id="EZA51135.1"/>
    </source>
</evidence>
<evidence type="ECO:0000313" key="9">
    <source>
        <dbReference type="Proteomes" id="UP000053097"/>
    </source>
</evidence>
<proteinExistence type="predicted"/>
<dbReference type="InterPro" id="IPR026521">
    <property type="entry name" value="THAP2"/>
</dbReference>
<reference evidence="8 9" key="1">
    <citation type="journal article" date="2014" name="Curr. Biol.">
        <title>The genome of the clonal raider ant Cerapachys biroi.</title>
        <authorList>
            <person name="Oxley P.R."/>
            <person name="Ji L."/>
            <person name="Fetter-Pruneda I."/>
            <person name="McKenzie S.K."/>
            <person name="Li C."/>
            <person name="Hu H."/>
            <person name="Zhang G."/>
            <person name="Kronauer D.J."/>
        </authorList>
    </citation>
    <scope>NUCLEOTIDE SEQUENCE [LARGE SCALE GENOMIC DNA]</scope>
</reference>
<dbReference type="OrthoDB" id="7699845at2759"/>
<dbReference type="AlphaFoldDB" id="A0A026W4Z1"/>
<evidence type="ECO:0000256" key="6">
    <source>
        <dbReference type="SAM" id="Coils"/>
    </source>
</evidence>
<dbReference type="GO" id="GO:0008270">
    <property type="term" value="F:zinc ion binding"/>
    <property type="evidence" value="ECO:0007669"/>
    <property type="project" value="UniProtKB-KW"/>
</dbReference>
<evidence type="ECO:0000256" key="4">
    <source>
        <dbReference type="ARBA" id="ARBA00023125"/>
    </source>
</evidence>
<evidence type="ECO:0000259" key="7">
    <source>
        <dbReference type="PROSITE" id="PS50950"/>
    </source>
</evidence>
<keyword evidence="6" id="KW-0175">Coiled coil</keyword>
<evidence type="ECO:0000256" key="2">
    <source>
        <dbReference type="ARBA" id="ARBA00022771"/>
    </source>
</evidence>
<dbReference type="Proteomes" id="UP000053097">
    <property type="component" value="Unassembled WGS sequence"/>
</dbReference>
<protein>
    <submittedName>
        <fullName evidence="8">THAP domain-containing protein</fullName>
    </submittedName>
</protein>
<dbReference type="SUPFAM" id="SSF57716">
    <property type="entry name" value="Glucocorticoid receptor-like (DNA-binding domain)"/>
    <property type="match status" value="1"/>
</dbReference>